<dbReference type="Gene3D" id="3.40.50.150">
    <property type="entry name" value="Vaccinia Virus protein VP39"/>
    <property type="match status" value="2"/>
</dbReference>
<protein>
    <submittedName>
        <fullName evidence="1">Uncharacterized protein</fullName>
    </submittedName>
</protein>
<proteinExistence type="predicted"/>
<dbReference type="PANTHER" id="PTHR43836:SF2">
    <property type="entry name" value="CATECHOL O-METHYLTRANSFERASE 1-RELATED"/>
    <property type="match status" value="1"/>
</dbReference>
<dbReference type="SUPFAM" id="SSF53335">
    <property type="entry name" value="S-adenosyl-L-methionine-dependent methyltransferases"/>
    <property type="match status" value="1"/>
</dbReference>
<organism evidence="1 2">
    <name type="scientific">Choiromyces venosus 120613-1</name>
    <dbReference type="NCBI Taxonomy" id="1336337"/>
    <lineage>
        <taxon>Eukaryota</taxon>
        <taxon>Fungi</taxon>
        <taxon>Dikarya</taxon>
        <taxon>Ascomycota</taxon>
        <taxon>Pezizomycotina</taxon>
        <taxon>Pezizomycetes</taxon>
        <taxon>Pezizales</taxon>
        <taxon>Tuberaceae</taxon>
        <taxon>Choiromyces</taxon>
    </lineage>
</organism>
<name>A0A3N4KDU3_9PEZI</name>
<keyword evidence="2" id="KW-1185">Reference proteome</keyword>
<accession>A0A3N4KDU3</accession>
<evidence type="ECO:0000313" key="2">
    <source>
        <dbReference type="Proteomes" id="UP000276215"/>
    </source>
</evidence>
<dbReference type="Proteomes" id="UP000276215">
    <property type="component" value="Unassembled WGS sequence"/>
</dbReference>
<gene>
    <name evidence="1" type="ORF">L873DRAFT_1825938</name>
</gene>
<reference evidence="1 2" key="1">
    <citation type="journal article" date="2018" name="Nat. Ecol. Evol.">
        <title>Pezizomycetes genomes reveal the molecular basis of ectomycorrhizal truffle lifestyle.</title>
        <authorList>
            <person name="Murat C."/>
            <person name="Payen T."/>
            <person name="Noel B."/>
            <person name="Kuo A."/>
            <person name="Morin E."/>
            <person name="Chen J."/>
            <person name="Kohler A."/>
            <person name="Krizsan K."/>
            <person name="Balestrini R."/>
            <person name="Da Silva C."/>
            <person name="Montanini B."/>
            <person name="Hainaut M."/>
            <person name="Levati E."/>
            <person name="Barry K.W."/>
            <person name="Belfiori B."/>
            <person name="Cichocki N."/>
            <person name="Clum A."/>
            <person name="Dockter R.B."/>
            <person name="Fauchery L."/>
            <person name="Guy J."/>
            <person name="Iotti M."/>
            <person name="Le Tacon F."/>
            <person name="Lindquist E.A."/>
            <person name="Lipzen A."/>
            <person name="Malagnac F."/>
            <person name="Mello A."/>
            <person name="Molinier V."/>
            <person name="Miyauchi S."/>
            <person name="Poulain J."/>
            <person name="Riccioni C."/>
            <person name="Rubini A."/>
            <person name="Sitrit Y."/>
            <person name="Splivallo R."/>
            <person name="Traeger S."/>
            <person name="Wang M."/>
            <person name="Zifcakova L."/>
            <person name="Wipf D."/>
            <person name="Zambonelli A."/>
            <person name="Paolocci F."/>
            <person name="Nowrousian M."/>
            <person name="Ottonello S."/>
            <person name="Baldrian P."/>
            <person name="Spatafora J.W."/>
            <person name="Henrissat B."/>
            <person name="Nagy L.G."/>
            <person name="Aury J.M."/>
            <person name="Wincker P."/>
            <person name="Grigoriev I.V."/>
            <person name="Bonfante P."/>
            <person name="Martin F.M."/>
        </authorList>
    </citation>
    <scope>NUCLEOTIDE SEQUENCE [LARGE SCALE GENOMIC DNA]</scope>
    <source>
        <strain evidence="1 2">120613-1</strain>
    </source>
</reference>
<evidence type="ECO:0000313" key="1">
    <source>
        <dbReference type="EMBL" id="RPB04065.1"/>
    </source>
</evidence>
<dbReference type="InterPro" id="IPR029063">
    <property type="entry name" value="SAM-dependent_MTases_sf"/>
</dbReference>
<sequence>MTSDNDKKGFTSKISYAKQYQVYVSRFNDGREVELLNHIFTHPSRASFKNNPKVIIAEIDAFATKYLMNIGKLKGSPPRRLVTNLITTHSPATITELAGLSDLVKVIVGPSSDSLRKLKSEVPRVDMLFLGHYKPLYTDDLMKIVGEMGMIGVGSFLVADNVVKLRNPRYLKYVRMGIEQKLVVAGKVTKAEEEGGMVESFEPTGIPVCYFIPFSFFFRRRVDANRAEHLRM</sequence>
<dbReference type="PANTHER" id="PTHR43836">
    <property type="entry name" value="CATECHOL O-METHYLTRANSFERASE 1-RELATED"/>
    <property type="match status" value="1"/>
</dbReference>
<dbReference type="EMBL" id="ML120360">
    <property type="protein sequence ID" value="RPB04065.1"/>
    <property type="molecule type" value="Genomic_DNA"/>
</dbReference>
<dbReference type="OrthoDB" id="186626at2759"/>
<dbReference type="AlphaFoldDB" id="A0A3N4KDU3"/>
<dbReference type="STRING" id="1336337.A0A3N4KDU3"/>
<dbReference type="GO" id="GO:0008171">
    <property type="term" value="F:O-methyltransferase activity"/>
    <property type="evidence" value="ECO:0007669"/>
    <property type="project" value="TreeGrafter"/>
</dbReference>